<comment type="similarity">
    <text evidence="1">Belongs to the NARF family.</text>
</comment>
<dbReference type="SUPFAM" id="SSF53920">
    <property type="entry name" value="Fe-only hydrogenase"/>
    <property type="match status" value="1"/>
</dbReference>
<evidence type="ECO:0000256" key="5">
    <source>
        <dbReference type="ARBA" id="ARBA00022723"/>
    </source>
</evidence>
<keyword evidence="12" id="KW-1185">Reference proteome</keyword>
<evidence type="ECO:0000256" key="2">
    <source>
        <dbReference type="ARBA" id="ARBA00015854"/>
    </source>
</evidence>
<accession>A0AAF0J6P9</accession>
<keyword evidence="4" id="KW-0004">4Fe-4S</keyword>
<organism evidence="11 12">
    <name type="scientific">Malassezia cuniculi</name>
    <dbReference type="NCBI Taxonomy" id="948313"/>
    <lineage>
        <taxon>Eukaryota</taxon>
        <taxon>Fungi</taxon>
        <taxon>Dikarya</taxon>
        <taxon>Basidiomycota</taxon>
        <taxon>Ustilaginomycotina</taxon>
        <taxon>Malasseziomycetes</taxon>
        <taxon>Malasseziales</taxon>
        <taxon>Malasseziaceae</taxon>
        <taxon>Malassezia</taxon>
    </lineage>
</organism>
<dbReference type="GO" id="GO:0051539">
    <property type="term" value="F:4 iron, 4 sulfur cluster binding"/>
    <property type="evidence" value="ECO:0007669"/>
    <property type="project" value="UniProtKB-KW"/>
</dbReference>
<sequence>MAFSGALTLTDLNDYLGPSQACIKPVNAPAYEPTGETEIAIDNGGVYETGGARERTRLETAQISLNDCLACSGCVTSAETVLIGKQSIDQVVEALASSHSQMAFVATISPQSLASLAVRYSRPDGSHKAELPLDVLLRRISRALYAIGFDAVGDTTFARALAIREHVLEFRERKRTGKGAIPMLAGSCPGWVLFAEKTQAELLPFVATSKSPQQVAGLLAKLVVGKTLGRAPGDVYHVTVMPCYDKKLEASRPDNTLDGVPEVDCVLTTGELHDLLWQHNFDPYTDEQAVTSVRATTSAHTELAFPTLIAQPGSSSGGYLFAVMHDVWQQHPDAAIESREIRSSDYTEYTLHVQEGEERRVVFKGAICYGFRNLQNLVRKVQRETGVRGRGGRAGRGLARRVRGGAAAVDDVPYDHVEVMACPGGCVNGGGQMRPPAGQHVEAKADATNAIADTGAAADAAAPAPGAAAAAADDSFGAPQVGWQGTSREWVSLVDRAYWADKTSGINTKALADYAPGTLDLSAVDAELSGRMRTTYHGIQPETNGLAVQW</sequence>
<keyword evidence="7" id="KW-0411">Iron-sulfur</keyword>
<dbReference type="InterPro" id="IPR050340">
    <property type="entry name" value="Cytosolic_Fe-S_CAF"/>
</dbReference>
<dbReference type="Gene3D" id="3.30.70.20">
    <property type="match status" value="1"/>
</dbReference>
<dbReference type="GO" id="GO:0046872">
    <property type="term" value="F:metal ion binding"/>
    <property type="evidence" value="ECO:0007669"/>
    <property type="project" value="UniProtKB-KW"/>
</dbReference>
<gene>
    <name evidence="11" type="primary">NAR1</name>
    <name evidence="11" type="ORF">MCUN1_002146</name>
</gene>
<name>A0AAF0J6P9_9BASI</name>
<evidence type="ECO:0000256" key="6">
    <source>
        <dbReference type="ARBA" id="ARBA00023004"/>
    </source>
</evidence>
<keyword evidence="6" id="KW-0408">Iron</keyword>
<dbReference type="EMBL" id="CP119879">
    <property type="protein sequence ID" value="WFD35295.1"/>
    <property type="molecule type" value="Genomic_DNA"/>
</dbReference>
<comment type="function">
    <text evidence="8">Component of the cytosolic Fe/S protein assembly machinery. Required for maturation of extramitochondrial Fe/S proteins. May play a role in the transfer of pre-assembled Fe/S clusters to target apoproteins.</text>
</comment>
<proteinExistence type="inferred from homology"/>
<dbReference type="PANTHER" id="PTHR11615">
    <property type="entry name" value="NITRATE, FORMATE, IRON DEHYDROGENASE"/>
    <property type="match status" value="1"/>
</dbReference>
<evidence type="ECO:0000256" key="8">
    <source>
        <dbReference type="ARBA" id="ARBA00025099"/>
    </source>
</evidence>
<dbReference type="AlphaFoldDB" id="A0AAF0J6P9"/>
<evidence type="ECO:0000259" key="10">
    <source>
        <dbReference type="Pfam" id="PF02906"/>
    </source>
</evidence>
<keyword evidence="5" id="KW-0479">Metal-binding</keyword>
<evidence type="ECO:0000256" key="7">
    <source>
        <dbReference type="ARBA" id="ARBA00023014"/>
    </source>
</evidence>
<dbReference type="Pfam" id="PF02906">
    <property type="entry name" value="Fe_hyd_lg_C"/>
    <property type="match status" value="1"/>
</dbReference>
<dbReference type="InterPro" id="IPR004108">
    <property type="entry name" value="Fe_hydrogenase_lsu_C"/>
</dbReference>
<dbReference type="Gene3D" id="3.40.950.10">
    <property type="entry name" value="Fe-only Hydrogenase (Larger Subunit), Chain L, domain 3"/>
    <property type="match status" value="1"/>
</dbReference>
<feature type="domain" description="Iron hydrogenase large subunit C-terminal" evidence="10">
    <location>
        <begin position="130"/>
        <end position="430"/>
    </location>
</feature>
<evidence type="ECO:0000256" key="9">
    <source>
        <dbReference type="ARBA" id="ARBA00031269"/>
    </source>
</evidence>
<evidence type="ECO:0000313" key="12">
    <source>
        <dbReference type="Proteomes" id="UP001219933"/>
    </source>
</evidence>
<dbReference type="Proteomes" id="UP001219933">
    <property type="component" value="Chromosome 3"/>
</dbReference>
<dbReference type="InterPro" id="IPR009016">
    <property type="entry name" value="Fe_hydrogenase"/>
</dbReference>
<evidence type="ECO:0000256" key="1">
    <source>
        <dbReference type="ARBA" id="ARBA00006596"/>
    </source>
</evidence>
<evidence type="ECO:0000313" key="11">
    <source>
        <dbReference type="EMBL" id="WFD35295.1"/>
    </source>
</evidence>
<dbReference type="Gene3D" id="3.40.50.1780">
    <property type="match status" value="1"/>
</dbReference>
<evidence type="ECO:0000256" key="4">
    <source>
        <dbReference type="ARBA" id="ARBA00022485"/>
    </source>
</evidence>
<evidence type="ECO:0000256" key="3">
    <source>
        <dbReference type="ARBA" id="ARBA00017073"/>
    </source>
</evidence>
<dbReference type="FunFam" id="3.30.70.20:FF:000042">
    <property type="entry name" value="Cytosolic Fe-S cluster assembly factor NAR1"/>
    <property type="match status" value="1"/>
</dbReference>
<protein>
    <recommendedName>
        <fullName evidence="2">Cytosolic Fe-S cluster assembly factor NAR1</fullName>
    </recommendedName>
    <alternativeName>
        <fullName evidence="3">Cytosolic Fe-S cluster assembly factor nar1</fullName>
    </alternativeName>
    <alternativeName>
        <fullName evidence="9">Nuclear architecture-related protein 1</fullName>
    </alternativeName>
</protein>
<reference evidence="11" key="1">
    <citation type="submission" date="2023-03" db="EMBL/GenBank/DDBJ databases">
        <title>Mating type loci evolution in Malassezia.</title>
        <authorList>
            <person name="Coelho M.A."/>
        </authorList>
    </citation>
    <scope>NUCLEOTIDE SEQUENCE</scope>
    <source>
        <strain evidence="11">CBS 11721</strain>
    </source>
</reference>